<evidence type="ECO:0000313" key="4">
    <source>
        <dbReference type="Proteomes" id="UP001302602"/>
    </source>
</evidence>
<feature type="domain" description="Mmc1 C-terminal" evidence="2">
    <location>
        <begin position="401"/>
        <end position="600"/>
    </location>
</feature>
<feature type="non-terminal residue" evidence="3">
    <location>
        <position position="651"/>
    </location>
</feature>
<dbReference type="InterPro" id="IPR056196">
    <property type="entry name" value="Mmc1_C"/>
</dbReference>
<gene>
    <name evidence="3" type="ORF">N657DRAFT_641795</name>
</gene>
<feature type="compositionally biased region" description="Low complexity" evidence="1">
    <location>
        <begin position="39"/>
        <end position="53"/>
    </location>
</feature>
<dbReference type="GeneID" id="87828985"/>
<dbReference type="Pfam" id="PF23867">
    <property type="entry name" value="Mmc1_N"/>
    <property type="match status" value="1"/>
</dbReference>
<dbReference type="AlphaFoldDB" id="A0AAN6Z7C1"/>
<evidence type="ECO:0000256" key="1">
    <source>
        <dbReference type="SAM" id="MobiDB-lite"/>
    </source>
</evidence>
<organism evidence="3 4">
    <name type="scientific">Parathielavia appendiculata</name>
    <dbReference type="NCBI Taxonomy" id="2587402"/>
    <lineage>
        <taxon>Eukaryota</taxon>
        <taxon>Fungi</taxon>
        <taxon>Dikarya</taxon>
        <taxon>Ascomycota</taxon>
        <taxon>Pezizomycotina</taxon>
        <taxon>Sordariomycetes</taxon>
        <taxon>Sordariomycetidae</taxon>
        <taxon>Sordariales</taxon>
        <taxon>Chaetomiaceae</taxon>
        <taxon>Parathielavia</taxon>
    </lineage>
</organism>
<reference evidence="3" key="2">
    <citation type="submission" date="2023-05" db="EMBL/GenBank/DDBJ databases">
        <authorList>
            <consortium name="Lawrence Berkeley National Laboratory"/>
            <person name="Steindorff A."/>
            <person name="Hensen N."/>
            <person name="Bonometti L."/>
            <person name="Westerberg I."/>
            <person name="Brannstrom I.O."/>
            <person name="Guillou S."/>
            <person name="Cros-Aarteil S."/>
            <person name="Calhoun S."/>
            <person name="Haridas S."/>
            <person name="Kuo A."/>
            <person name="Mondo S."/>
            <person name="Pangilinan J."/>
            <person name="Riley R."/>
            <person name="Labutti K."/>
            <person name="Andreopoulos B."/>
            <person name="Lipzen A."/>
            <person name="Chen C."/>
            <person name="Yanf M."/>
            <person name="Daum C."/>
            <person name="Ng V."/>
            <person name="Clum A."/>
            <person name="Ohm R."/>
            <person name="Martin F."/>
            <person name="Silar P."/>
            <person name="Natvig D."/>
            <person name="Lalanne C."/>
            <person name="Gautier V."/>
            <person name="Ament-Velasquez S.L."/>
            <person name="Kruys A."/>
            <person name="Hutchinson M.I."/>
            <person name="Powell A.J."/>
            <person name="Barry K."/>
            <person name="Miller A.N."/>
            <person name="Grigoriev I.V."/>
            <person name="Debuchy R."/>
            <person name="Gladieux P."/>
            <person name="Thoren M.H."/>
            <person name="Johannesson H."/>
        </authorList>
    </citation>
    <scope>NUCLEOTIDE SEQUENCE</scope>
    <source>
        <strain evidence="3">CBS 731.68</strain>
    </source>
</reference>
<dbReference type="Pfam" id="PF23868">
    <property type="entry name" value="Mmc1_C"/>
    <property type="match status" value="1"/>
</dbReference>
<evidence type="ECO:0000259" key="2">
    <source>
        <dbReference type="Pfam" id="PF23868"/>
    </source>
</evidence>
<name>A0AAN6Z7C1_9PEZI</name>
<dbReference type="Proteomes" id="UP001302602">
    <property type="component" value="Unassembled WGS sequence"/>
</dbReference>
<dbReference type="PANTHER" id="PTHR38644:SF1">
    <property type="entry name" value="EXPRESSED PROTEIN"/>
    <property type="match status" value="1"/>
</dbReference>
<sequence length="651" mass="70387">MPPSLALQRALVRSPGLRSQPAKAPSICLFCSFTPRISPSSPSPILRPSRKPLVSLPEIHRRSHTASPSLNSKTRQDLYRALLDLQTHGPNYVNLPRLQLALRNLSEPPGHESVRVAFLSVSTGTASSNNNKSSTTAKRLLRLALADPLTPAAEWEVQLEAHDVRRHPLIVRVAGKAQEEERDGTVTVASIKEHVIPELRVSTPLLRGAGVEMLVAEVAAALPSPGGKAVVDDALLVPMVDVAATTAGHVAAVGTPVHMAVLVGDGMLGAAAILGMPVVQGWDVIMGAVNFTRVGKEDLADCPLVAVNVDAGREALELFRADVGNAMKFKALWSEANVGRISEWLQKSVLSGGEGFTKTPVRNLIDSLLRNARAAVQEEQARDLATESQTEVSPVAIADLDKALAEWAQNAHEELQQQLDLAFSTRPWSKLGWWKLFWRADDVGMMTSEMVALRFLPEAEKAMIYLAGRMQEAGIAEGQQGQPLYAGPALPQSSTGTERQDTVAPNIVAKWPTHIPFTRNYLQEKTVPALQALAQKLVVQAASLSGLSTALAGLSYLSSLGAYECGAIAALGIALSFRRFQGKWDAAREYWEEEVREEGRKAIRATEASVAEVLNQAGKTPDPRGDRTAHLEELNMVEEIIKRAEEAFAQM</sequence>
<feature type="region of interest" description="Disordered" evidence="1">
    <location>
        <begin position="39"/>
        <end position="73"/>
    </location>
</feature>
<accession>A0AAN6Z7C1</accession>
<proteinExistence type="predicted"/>
<evidence type="ECO:0000313" key="3">
    <source>
        <dbReference type="EMBL" id="KAK4127761.1"/>
    </source>
</evidence>
<comment type="caution">
    <text evidence="3">The sequence shown here is derived from an EMBL/GenBank/DDBJ whole genome shotgun (WGS) entry which is preliminary data.</text>
</comment>
<reference evidence="3" key="1">
    <citation type="journal article" date="2023" name="Mol. Phylogenet. Evol.">
        <title>Genome-scale phylogeny and comparative genomics of the fungal order Sordariales.</title>
        <authorList>
            <person name="Hensen N."/>
            <person name="Bonometti L."/>
            <person name="Westerberg I."/>
            <person name="Brannstrom I.O."/>
            <person name="Guillou S."/>
            <person name="Cros-Aarteil S."/>
            <person name="Calhoun S."/>
            <person name="Haridas S."/>
            <person name="Kuo A."/>
            <person name="Mondo S."/>
            <person name="Pangilinan J."/>
            <person name="Riley R."/>
            <person name="LaButti K."/>
            <person name="Andreopoulos B."/>
            <person name="Lipzen A."/>
            <person name="Chen C."/>
            <person name="Yan M."/>
            <person name="Daum C."/>
            <person name="Ng V."/>
            <person name="Clum A."/>
            <person name="Steindorff A."/>
            <person name="Ohm R.A."/>
            <person name="Martin F."/>
            <person name="Silar P."/>
            <person name="Natvig D.O."/>
            <person name="Lalanne C."/>
            <person name="Gautier V."/>
            <person name="Ament-Velasquez S.L."/>
            <person name="Kruys A."/>
            <person name="Hutchinson M.I."/>
            <person name="Powell A.J."/>
            <person name="Barry K."/>
            <person name="Miller A.N."/>
            <person name="Grigoriev I.V."/>
            <person name="Debuchy R."/>
            <person name="Gladieux P."/>
            <person name="Hiltunen Thoren M."/>
            <person name="Johannesson H."/>
        </authorList>
    </citation>
    <scope>NUCLEOTIDE SEQUENCE</scope>
    <source>
        <strain evidence="3">CBS 731.68</strain>
    </source>
</reference>
<protein>
    <recommendedName>
        <fullName evidence="2">Mmc1 C-terminal domain-containing protein</fullName>
    </recommendedName>
</protein>
<dbReference type="EMBL" id="MU853224">
    <property type="protein sequence ID" value="KAK4127761.1"/>
    <property type="molecule type" value="Genomic_DNA"/>
</dbReference>
<dbReference type="RefSeq" id="XP_062651532.1">
    <property type="nucleotide sequence ID" value="XM_062792216.1"/>
</dbReference>
<keyword evidence="4" id="KW-1185">Reference proteome</keyword>
<dbReference type="PANTHER" id="PTHR38644">
    <property type="entry name" value="EXPRESSED PROTEIN"/>
    <property type="match status" value="1"/>
</dbReference>